<dbReference type="EMBL" id="MN739271">
    <property type="protein sequence ID" value="QHS96596.1"/>
    <property type="molecule type" value="Genomic_DNA"/>
</dbReference>
<name>A0A6C0BWJ4_9ZZZZ</name>
<dbReference type="Gene3D" id="3.30.310.10">
    <property type="entry name" value="TATA-Binding Protein"/>
    <property type="match status" value="1"/>
</dbReference>
<dbReference type="AlphaFoldDB" id="A0A6C0BWJ4"/>
<evidence type="ECO:0000313" key="1">
    <source>
        <dbReference type="EMBL" id="QHS96596.1"/>
    </source>
</evidence>
<evidence type="ECO:0008006" key="2">
    <source>
        <dbReference type="Google" id="ProtNLM"/>
    </source>
</evidence>
<organism evidence="1">
    <name type="scientific">viral metagenome</name>
    <dbReference type="NCBI Taxonomy" id="1070528"/>
    <lineage>
        <taxon>unclassified sequences</taxon>
        <taxon>metagenomes</taxon>
        <taxon>organismal metagenomes</taxon>
    </lineage>
</organism>
<sequence length="349" mass="41001">MTLDNDWLDYLNNEESCEGAVVESVRVSDKTPPIASTLYISTKTEIAFLNKELDLYNIFWRLPVTNYDLLESGFVKKQMKFISNSLPEYEETQNNLKEYSELYIEQQLLSKMKADIGAKKYKDVRKISIGLSKKDLLTNRTKKKGAFYNCFVLILRIETNKIFKEFHIKIFNTGKIELPGIQTHQMLIDVKKKLISILNVSIDSELAYREDILKNFDGIESILINSNFDCNYYLDRFKLSQILKYKRNLNVIYDSCSYPGVRCKFYYNAKTVNYSGIKTEENIKSISFMIFRTGSILIVGKCSEEVLRNIYLYIKDLLYEYYAEIEIPNVEKKEKIKHIKRVRKQIMIN</sequence>
<protein>
    <recommendedName>
        <fullName evidence="2">TATA-box binding protein</fullName>
    </recommendedName>
</protein>
<reference evidence="1" key="1">
    <citation type="journal article" date="2020" name="Nature">
        <title>Giant virus diversity and host interactions through global metagenomics.</title>
        <authorList>
            <person name="Schulz F."/>
            <person name="Roux S."/>
            <person name="Paez-Espino D."/>
            <person name="Jungbluth S."/>
            <person name="Walsh D.A."/>
            <person name="Denef V.J."/>
            <person name="McMahon K.D."/>
            <person name="Konstantinidis K.T."/>
            <person name="Eloe-Fadrosh E.A."/>
            <person name="Kyrpides N.C."/>
            <person name="Woyke T."/>
        </authorList>
    </citation>
    <scope>NUCLEOTIDE SEQUENCE</scope>
    <source>
        <strain evidence="1">GVMAG-M-3300020166-18</strain>
    </source>
</reference>
<proteinExistence type="predicted"/>
<dbReference type="SUPFAM" id="SSF55945">
    <property type="entry name" value="TATA-box binding protein-like"/>
    <property type="match status" value="1"/>
</dbReference>
<accession>A0A6C0BWJ4</accession>
<dbReference type="InterPro" id="IPR012295">
    <property type="entry name" value="TBP_dom_sf"/>
</dbReference>